<keyword evidence="2" id="KW-1185">Reference proteome</keyword>
<name>A0A6S7GXC3_PARCT</name>
<protein>
    <submittedName>
        <fullName evidence="1">Uncharacterized protein</fullName>
    </submittedName>
</protein>
<evidence type="ECO:0000313" key="1">
    <source>
        <dbReference type="EMBL" id="CAB3994822.1"/>
    </source>
</evidence>
<accession>A0A6S7GXC3</accession>
<proteinExistence type="predicted"/>
<comment type="caution">
    <text evidence="1">The sequence shown here is derived from an EMBL/GenBank/DDBJ whole genome shotgun (WGS) entry which is preliminary data.</text>
</comment>
<organism evidence="1 2">
    <name type="scientific">Paramuricea clavata</name>
    <name type="common">Red gorgonian</name>
    <name type="synonym">Violescent sea-whip</name>
    <dbReference type="NCBI Taxonomy" id="317549"/>
    <lineage>
        <taxon>Eukaryota</taxon>
        <taxon>Metazoa</taxon>
        <taxon>Cnidaria</taxon>
        <taxon>Anthozoa</taxon>
        <taxon>Octocorallia</taxon>
        <taxon>Malacalcyonacea</taxon>
        <taxon>Plexauridae</taxon>
        <taxon>Paramuricea</taxon>
    </lineage>
</organism>
<gene>
    <name evidence="1" type="ORF">PACLA_8A077660</name>
</gene>
<dbReference type="Proteomes" id="UP001152795">
    <property type="component" value="Unassembled WGS sequence"/>
</dbReference>
<sequence length="108" mass="12398">MLNLVKFEGHLNNLSGYIFEICKSLGESQVSKKCFISCTNLDSAKKFKNALNQALADCGGVFWDDIKDYQLQSLLRDMSREYFINGGKSKKSGDCHRKTRFRKTWCQT</sequence>
<reference evidence="1" key="1">
    <citation type="submission" date="2020-04" db="EMBL/GenBank/DDBJ databases">
        <authorList>
            <person name="Alioto T."/>
            <person name="Alioto T."/>
            <person name="Gomez Garrido J."/>
        </authorList>
    </citation>
    <scope>NUCLEOTIDE SEQUENCE</scope>
    <source>
        <strain evidence="1">A484AB</strain>
    </source>
</reference>
<dbReference type="EMBL" id="CACRXK020002546">
    <property type="protein sequence ID" value="CAB3994822.1"/>
    <property type="molecule type" value="Genomic_DNA"/>
</dbReference>
<dbReference type="AlphaFoldDB" id="A0A6S7GXC3"/>
<evidence type="ECO:0000313" key="2">
    <source>
        <dbReference type="Proteomes" id="UP001152795"/>
    </source>
</evidence>